<proteinExistence type="predicted"/>
<dbReference type="EMBL" id="BAAARY010000001">
    <property type="protein sequence ID" value="GAA2512401.1"/>
    <property type="molecule type" value="Genomic_DNA"/>
</dbReference>
<evidence type="ECO:0000313" key="2">
    <source>
        <dbReference type="Proteomes" id="UP001499978"/>
    </source>
</evidence>
<name>A0ABN3N0T0_9ACTN</name>
<evidence type="ECO:0000313" key="1">
    <source>
        <dbReference type="EMBL" id="GAA2512401.1"/>
    </source>
</evidence>
<accession>A0ABN3N0T0</accession>
<organism evidence="1 2">
    <name type="scientific">Pilimelia columellifera subsp. columellifera</name>
    <dbReference type="NCBI Taxonomy" id="706583"/>
    <lineage>
        <taxon>Bacteria</taxon>
        <taxon>Bacillati</taxon>
        <taxon>Actinomycetota</taxon>
        <taxon>Actinomycetes</taxon>
        <taxon>Micromonosporales</taxon>
        <taxon>Micromonosporaceae</taxon>
        <taxon>Pilimelia</taxon>
    </lineage>
</organism>
<sequence>MDTVILTPEEVTASYRTGVLSIEVSGHEDGVTDISIVSAAAAPVTPPPFRVQGQQSPAIGYFPYRVEASFPMPEDPHEIAVESPIGTQMIPVRSLTSH</sequence>
<reference evidence="1 2" key="1">
    <citation type="journal article" date="2019" name="Int. J. Syst. Evol. Microbiol.">
        <title>The Global Catalogue of Microorganisms (GCM) 10K type strain sequencing project: providing services to taxonomists for standard genome sequencing and annotation.</title>
        <authorList>
            <consortium name="The Broad Institute Genomics Platform"/>
            <consortium name="The Broad Institute Genome Sequencing Center for Infectious Disease"/>
            <person name="Wu L."/>
            <person name="Ma J."/>
        </authorList>
    </citation>
    <scope>NUCLEOTIDE SEQUENCE [LARGE SCALE GENOMIC DNA]</scope>
    <source>
        <strain evidence="1 2">JCM 3367</strain>
    </source>
</reference>
<protein>
    <recommendedName>
        <fullName evidence="3">SHSP domain-containing protein</fullName>
    </recommendedName>
</protein>
<comment type="caution">
    <text evidence="1">The sequence shown here is derived from an EMBL/GenBank/DDBJ whole genome shotgun (WGS) entry which is preliminary data.</text>
</comment>
<keyword evidence="2" id="KW-1185">Reference proteome</keyword>
<dbReference type="RefSeq" id="WP_344167327.1">
    <property type="nucleotide sequence ID" value="NZ_BAAARY010000001.1"/>
</dbReference>
<dbReference type="Proteomes" id="UP001499978">
    <property type="component" value="Unassembled WGS sequence"/>
</dbReference>
<evidence type="ECO:0008006" key="3">
    <source>
        <dbReference type="Google" id="ProtNLM"/>
    </source>
</evidence>
<gene>
    <name evidence="1" type="ORF">GCM10010201_04620</name>
</gene>